<dbReference type="PROSITE" id="PS50977">
    <property type="entry name" value="HTH_TETR_2"/>
    <property type="match status" value="1"/>
</dbReference>
<evidence type="ECO:0000256" key="1">
    <source>
        <dbReference type="ARBA" id="ARBA00023015"/>
    </source>
</evidence>
<evidence type="ECO:0000313" key="7">
    <source>
        <dbReference type="Proteomes" id="UP001213972"/>
    </source>
</evidence>
<dbReference type="SUPFAM" id="SSF46689">
    <property type="entry name" value="Homeodomain-like"/>
    <property type="match status" value="1"/>
</dbReference>
<protein>
    <submittedName>
        <fullName evidence="6">Helix-turn-helix domain containing protein</fullName>
    </submittedName>
</protein>
<dbReference type="Proteomes" id="UP001213972">
    <property type="component" value="Chromosome"/>
</dbReference>
<feature type="DNA-binding region" description="H-T-H motif" evidence="4">
    <location>
        <begin position="37"/>
        <end position="56"/>
    </location>
</feature>
<keyword evidence="2 4" id="KW-0238">DNA-binding</keyword>
<dbReference type="InterPro" id="IPR001647">
    <property type="entry name" value="HTH_TetR"/>
</dbReference>
<evidence type="ECO:0000256" key="3">
    <source>
        <dbReference type="ARBA" id="ARBA00023163"/>
    </source>
</evidence>
<proteinExistence type="predicted"/>
<dbReference type="PANTHER" id="PTHR30055:SF234">
    <property type="entry name" value="HTH-TYPE TRANSCRIPTIONAL REGULATOR BETI"/>
    <property type="match status" value="1"/>
</dbReference>
<name>A0AAJ6B1T7_9MICO</name>
<sequence>MTDLESRPASRRREQTRARLLDAAHEVFAEVGMDAASVEAICERAGFTRGAFYSNFESKDELFLALIRQLAEAKLEEVALRVRGLDPTDLRDPATVVRKVVGASLGERMEPQLVSEIRTQALRDPRLAGAYLAWRDALRSRVEDIVGHVVESFGLRLRLPLEETAQLLVDVSDDTCARATLEGRSQAEVNEVLNQRLERLVGALVEPPAS</sequence>
<keyword evidence="1" id="KW-0805">Transcription regulation</keyword>
<dbReference type="InterPro" id="IPR009057">
    <property type="entry name" value="Homeodomain-like_sf"/>
</dbReference>
<accession>A0AAJ6B1T7</accession>
<dbReference type="GO" id="GO:0003700">
    <property type="term" value="F:DNA-binding transcription factor activity"/>
    <property type="evidence" value="ECO:0007669"/>
    <property type="project" value="TreeGrafter"/>
</dbReference>
<evidence type="ECO:0000313" key="6">
    <source>
        <dbReference type="EMBL" id="WEK12588.1"/>
    </source>
</evidence>
<dbReference type="AlphaFoldDB" id="A0AAJ6B1T7"/>
<gene>
    <name evidence="6" type="ORF">P0Y48_08880</name>
</gene>
<dbReference type="PRINTS" id="PR00455">
    <property type="entry name" value="HTHTETR"/>
</dbReference>
<reference evidence="6" key="1">
    <citation type="submission" date="2023-03" db="EMBL/GenBank/DDBJ databases">
        <title>Andean soil-derived lignocellulolytic bacterial consortium as a source of novel taxa and putative plastic-active enzymes.</title>
        <authorList>
            <person name="Diaz-Garcia L."/>
            <person name="Chuvochina M."/>
            <person name="Feuerriegel G."/>
            <person name="Bunk B."/>
            <person name="Sproer C."/>
            <person name="Streit W.R."/>
            <person name="Rodriguez L.M."/>
            <person name="Overmann J."/>
            <person name="Jimenez D.J."/>
        </authorList>
    </citation>
    <scope>NUCLEOTIDE SEQUENCE</scope>
    <source>
        <strain evidence="6">MAG 4610</strain>
    </source>
</reference>
<evidence type="ECO:0000256" key="4">
    <source>
        <dbReference type="PROSITE-ProRule" id="PRU00335"/>
    </source>
</evidence>
<dbReference type="GO" id="GO:0000976">
    <property type="term" value="F:transcription cis-regulatory region binding"/>
    <property type="evidence" value="ECO:0007669"/>
    <property type="project" value="TreeGrafter"/>
</dbReference>
<dbReference type="Gene3D" id="1.10.357.10">
    <property type="entry name" value="Tetracycline Repressor, domain 2"/>
    <property type="match status" value="1"/>
</dbReference>
<dbReference type="EMBL" id="CP119321">
    <property type="protein sequence ID" value="WEK12588.1"/>
    <property type="molecule type" value="Genomic_DNA"/>
</dbReference>
<dbReference type="PANTHER" id="PTHR30055">
    <property type="entry name" value="HTH-TYPE TRANSCRIPTIONAL REGULATOR RUTR"/>
    <property type="match status" value="1"/>
</dbReference>
<evidence type="ECO:0000256" key="2">
    <source>
        <dbReference type="ARBA" id="ARBA00023125"/>
    </source>
</evidence>
<dbReference type="InterPro" id="IPR050109">
    <property type="entry name" value="HTH-type_TetR-like_transc_reg"/>
</dbReference>
<evidence type="ECO:0000259" key="5">
    <source>
        <dbReference type="PROSITE" id="PS50977"/>
    </source>
</evidence>
<keyword evidence="3" id="KW-0804">Transcription</keyword>
<feature type="domain" description="HTH tetR-type" evidence="5">
    <location>
        <begin position="14"/>
        <end position="74"/>
    </location>
</feature>
<dbReference type="Pfam" id="PF00440">
    <property type="entry name" value="TetR_N"/>
    <property type="match status" value="1"/>
</dbReference>
<organism evidence="6 7">
    <name type="scientific">Candidatus Microbacterium phytovorans</name>
    <dbReference type="NCBI Taxonomy" id="3121374"/>
    <lineage>
        <taxon>Bacteria</taxon>
        <taxon>Bacillati</taxon>
        <taxon>Actinomycetota</taxon>
        <taxon>Actinomycetes</taxon>
        <taxon>Micrococcales</taxon>
        <taxon>Microbacteriaceae</taxon>
        <taxon>Microbacterium</taxon>
    </lineage>
</organism>